<feature type="compositionally biased region" description="Gly residues" evidence="1">
    <location>
        <begin position="43"/>
        <end position="59"/>
    </location>
</feature>
<dbReference type="KEGG" id="fal:FRAAL0065"/>
<keyword evidence="3" id="KW-1185">Reference proteome</keyword>
<evidence type="ECO:0000256" key="1">
    <source>
        <dbReference type="SAM" id="MobiDB-lite"/>
    </source>
</evidence>
<dbReference type="EMBL" id="CT573213">
    <property type="protein sequence ID" value="CAL29813.1"/>
    <property type="molecule type" value="Genomic_DNA"/>
</dbReference>
<gene>
    <name evidence="2" type="ordered locus">FRAAL0065</name>
</gene>
<evidence type="ECO:0000313" key="2">
    <source>
        <dbReference type="EMBL" id="CAL29813.1"/>
    </source>
</evidence>
<dbReference type="HOGENOM" id="CLU_2105373_0_0_11"/>
<evidence type="ECO:0000313" key="3">
    <source>
        <dbReference type="Proteomes" id="UP000000657"/>
    </source>
</evidence>
<sequence>MVPTPQPSAVFLGEACAPGRNKAPATAVNGLVLYCVPDDGAGSSAGGAGTSAGGAGSSAGGRWSTEPPTSSVQPPPEEGGSCQQADVGRVLRDSAGRPVSCLRDPNGLLSWSDVS</sequence>
<protein>
    <submittedName>
        <fullName evidence="2">Uncharacterized protein</fullName>
    </submittedName>
</protein>
<proteinExistence type="predicted"/>
<dbReference type="Proteomes" id="UP000000657">
    <property type="component" value="Chromosome"/>
</dbReference>
<dbReference type="AlphaFoldDB" id="Q0RAN3"/>
<feature type="region of interest" description="Disordered" evidence="1">
    <location>
        <begin position="42"/>
        <end position="89"/>
    </location>
</feature>
<organism evidence="2 3">
    <name type="scientific">Frankia alni (strain DSM 45986 / CECT 9034 / ACN14a)</name>
    <dbReference type="NCBI Taxonomy" id="326424"/>
    <lineage>
        <taxon>Bacteria</taxon>
        <taxon>Bacillati</taxon>
        <taxon>Actinomycetota</taxon>
        <taxon>Actinomycetes</taxon>
        <taxon>Frankiales</taxon>
        <taxon>Frankiaceae</taxon>
        <taxon>Frankia</taxon>
    </lineage>
</organism>
<name>Q0RAN3_FRAAA</name>
<accession>Q0RAN3</accession>
<reference evidence="2 3" key="1">
    <citation type="journal article" date="2007" name="Genome Res.">
        <title>Genome characteristics of facultatively symbiotic Frankia sp. strains reflect host range and host plant biogeography.</title>
        <authorList>
            <person name="Normand P."/>
            <person name="Lapierre P."/>
            <person name="Tisa L.S."/>
            <person name="Gogarten J.P."/>
            <person name="Alloisio N."/>
            <person name="Bagnarol E."/>
            <person name="Bassi C.A."/>
            <person name="Berry A.M."/>
            <person name="Bickhart D.M."/>
            <person name="Choisne N."/>
            <person name="Couloux A."/>
            <person name="Cournoyer B."/>
            <person name="Cruveiller S."/>
            <person name="Daubin V."/>
            <person name="Demange N."/>
            <person name="Francino M.P."/>
            <person name="Goltsman E."/>
            <person name="Huang Y."/>
            <person name="Kopp O.R."/>
            <person name="Labarre L."/>
            <person name="Lapidus A."/>
            <person name="Lavire C."/>
            <person name="Marechal J."/>
            <person name="Martinez M."/>
            <person name="Mastronunzio J.E."/>
            <person name="Mullin B.C."/>
            <person name="Niemann J."/>
            <person name="Pujic P."/>
            <person name="Rawnsley T."/>
            <person name="Rouy Z."/>
            <person name="Schenowitz C."/>
            <person name="Sellstedt A."/>
            <person name="Tavares F."/>
            <person name="Tomkins J.P."/>
            <person name="Vallenet D."/>
            <person name="Valverde C."/>
            <person name="Wall L.G."/>
            <person name="Wang Y."/>
            <person name="Medigue C."/>
            <person name="Benson D.R."/>
        </authorList>
    </citation>
    <scope>NUCLEOTIDE SEQUENCE [LARGE SCALE GENOMIC DNA]</scope>
    <source>
        <strain evidence="3">DSM 45986 / CECT 9034 / ACN14a</strain>
    </source>
</reference>